<evidence type="ECO:0000313" key="1">
    <source>
        <dbReference type="EMBL" id="CDR94054.1"/>
    </source>
</evidence>
<proteinExistence type="predicted"/>
<reference evidence="2" key="1">
    <citation type="journal article" date="2014" name="Nucleic Acids Res.">
        <title>The evolutionary dynamics of variant antigen genes in Babesia reveal a history of genomic innovation underlying host-parasite interaction.</title>
        <authorList>
            <person name="Jackson A.P."/>
            <person name="Otto T.D."/>
            <person name="Darby A."/>
            <person name="Ramaprasad A."/>
            <person name="Xia D."/>
            <person name="Echaide I.E."/>
            <person name="Farber M."/>
            <person name="Gahlot S."/>
            <person name="Gamble J."/>
            <person name="Gupta D."/>
            <person name="Gupta Y."/>
            <person name="Jackson L."/>
            <person name="Malandrin L."/>
            <person name="Malas T.B."/>
            <person name="Moussa E."/>
            <person name="Nair M."/>
            <person name="Reid A.J."/>
            <person name="Sanders M."/>
            <person name="Sharma J."/>
            <person name="Tracey A."/>
            <person name="Quail M.A."/>
            <person name="Weir W."/>
            <person name="Wastling J.M."/>
            <person name="Hall N."/>
            <person name="Willadsen P."/>
            <person name="Lingelbach K."/>
            <person name="Shiels B."/>
            <person name="Tait A."/>
            <person name="Berriman M."/>
            <person name="Allred D.R."/>
            <person name="Pain A."/>
        </authorList>
    </citation>
    <scope>NUCLEOTIDE SEQUENCE [LARGE SCALE GENOMIC DNA]</scope>
    <source>
        <strain evidence="2">Bond</strain>
    </source>
</reference>
<dbReference type="AlphaFoldDB" id="A0A061D513"/>
<dbReference type="Proteomes" id="UP000033188">
    <property type="component" value="Chromosome 1"/>
</dbReference>
<sequence length="98" mass="10797">MTTSDPHAVFHLLELDLPAGDRGTKRYLYGGVAVKGCVPRLVRLRNIHDYESEVFQASAQVVYGRGGHTHSDSVRIALPMTAAAVTIDNDQINPRWPV</sequence>
<protein>
    <submittedName>
        <fullName evidence="1">Uncharacterized protein</fullName>
    </submittedName>
</protein>
<dbReference type="RefSeq" id="XP_012766240.1">
    <property type="nucleotide sequence ID" value="XM_012910786.1"/>
</dbReference>
<evidence type="ECO:0000313" key="2">
    <source>
        <dbReference type="Proteomes" id="UP000033188"/>
    </source>
</evidence>
<name>A0A061D513_BABBI</name>
<keyword evidence="2" id="KW-1185">Reference proteome</keyword>
<dbReference type="EMBL" id="LK391707">
    <property type="protein sequence ID" value="CDR94054.1"/>
    <property type="molecule type" value="Genomic_DNA"/>
</dbReference>
<dbReference type="GeneID" id="24562595"/>
<gene>
    <name evidence="1" type="ORF">BBBOND_0103680</name>
</gene>
<accession>A0A061D513</accession>
<dbReference type="OrthoDB" id="10513619at2759"/>
<dbReference type="KEGG" id="bbig:BBBOND_0103680"/>
<organism evidence="1 2">
    <name type="scientific">Babesia bigemina</name>
    <dbReference type="NCBI Taxonomy" id="5866"/>
    <lineage>
        <taxon>Eukaryota</taxon>
        <taxon>Sar</taxon>
        <taxon>Alveolata</taxon>
        <taxon>Apicomplexa</taxon>
        <taxon>Aconoidasida</taxon>
        <taxon>Piroplasmida</taxon>
        <taxon>Babesiidae</taxon>
        <taxon>Babesia</taxon>
    </lineage>
</organism>
<dbReference type="VEuPathDB" id="PiroplasmaDB:BBBOND_0103680"/>